<feature type="transmembrane region" description="Helical" evidence="6">
    <location>
        <begin position="26"/>
        <end position="45"/>
    </location>
</feature>
<evidence type="ECO:0000313" key="9">
    <source>
        <dbReference type="Proteomes" id="UP000009173"/>
    </source>
</evidence>
<keyword evidence="4 6" id="KW-0472">Membrane</keyword>
<evidence type="ECO:0000256" key="6">
    <source>
        <dbReference type="SAM" id="Phobius"/>
    </source>
</evidence>
<gene>
    <name evidence="8" type="ordered locus">Dvul_1130</name>
</gene>
<dbReference type="Proteomes" id="UP000009173">
    <property type="component" value="Chromosome"/>
</dbReference>
<dbReference type="PANTHER" id="PTHR36985">
    <property type="entry name" value="TRANSLOCATION AND ASSEMBLY MODULE SUBUNIT TAMB"/>
    <property type="match status" value="1"/>
</dbReference>
<dbReference type="KEGG" id="dvl:Dvul_1130"/>
<dbReference type="RefSeq" id="WP_011792083.1">
    <property type="nucleotide sequence ID" value="NC_008751.1"/>
</dbReference>
<feature type="domain" description="Translocation and assembly module TamB C-terminal" evidence="7">
    <location>
        <begin position="1433"/>
        <end position="1783"/>
    </location>
</feature>
<feature type="region of interest" description="Disordered" evidence="5">
    <location>
        <begin position="803"/>
        <end position="834"/>
    </location>
</feature>
<accession>A0A0H3A7Y4</accession>
<dbReference type="GO" id="GO:0009306">
    <property type="term" value="P:protein secretion"/>
    <property type="evidence" value="ECO:0007669"/>
    <property type="project" value="InterPro"/>
</dbReference>
<feature type="region of interest" description="Disordered" evidence="5">
    <location>
        <begin position="563"/>
        <end position="599"/>
    </location>
</feature>
<keyword evidence="3 6" id="KW-1133">Transmembrane helix</keyword>
<feature type="region of interest" description="Disordered" evidence="5">
    <location>
        <begin position="1695"/>
        <end position="1727"/>
    </location>
</feature>
<dbReference type="PANTHER" id="PTHR36985:SF1">
    <property type="entry name" value="TRANSLOCATION AND ASSEMBLY MODULE SUBUNIT TAMB"/>
    <property type="match status" value="1"/>
</dbReference>
<feature type="region of interest" description="Disordered" evidence="5">
    <location>
        <begin position="892"/>
        <end position="922"/>
    </location>
</feature>
<dbReference type="Pfam" id="PF04357">
    <property type="entry name" value="TamB"/>
    <property type="match status" value="1"/>
</dbReference>
<evidence type="ECO:0000313" key="8">
    <source>
        <dbReference type="EMBL" id="ABM28150.1"/>
    </source>
</evidence>
<keyword evidence="2 6" id="KW-0812">Transmembrane</keyword>
<proteinExistence type="predicted"/>
<evidence type="ECO:0000259" key="7">
    <source>
        <dbReference type="Pfam" id="PF04357"/>
    </source>
</evidence>
<dbReference type="HOGENOM" id="CLU_002202_0_0_7"/>
<dbReference type="InterPro" id="IPR007452">
    <property type="entry name" value="TamB_C"/>
</dbReference>
<name>A0A0H3A7Y4_NITV4</name>
<comment type="subcellular location">
    <subcellularLocation>
        <location evidence="1">Membrane</location>
        <topology evidence="1">Single-pass membrane protein</topology>
    </subcellularLocation>
</comment>
<protein>
    <recommendedName>
        <fullName evidence="7">Translocation and assembly module TamB C-terminal domain-containing protein</fullName>
    </recommendedName>
</protein>
<feature type="compositionally biased region" description="Basic and acidic residues" evidence="5">
    <location>
        <begin position="573"/>
        <end position="593"/>
    </location>
</feature>
<dbReference type="GO" id="GO:0005886">
    <property type="term" value="C:plasma membrane"/>
    <property type="evidence" value="ECO:0007669"/>
    <property type="project" value="InterPro"/>
</dbReference>
<evidence type="ECO:0000256" key="5">
    <source>
        <dbReference type="SAM" id="MobiDB-lite"/>
    </source>
</evidence>
<organism evidence="8 9">
    <name type="scientific">Nitratidesulfovibrio vulgaris (strain DP4)</name>
    <name type="common">Desulfovibrio vulgaris</name>
    <dbReference type="NCBI Taxonomy" id="391774"/>
    <lineage>
        <taxon>Bacteria</taxon>
        <taxon>Pseudomonadati</taxon>
        <taxon>Thermodesulfobacteriota</taxon>
        <taxon>Desulfovibrionia</taxon>
        <taxon>Desulfovibrionales</taxon>
        <taxon>Desulfovibrionaceae</taxon>
        <taxon>Nitratidesulfovibrio</taxon>
    </lineage>
</organism>
<evidence type="ECO:0000256" key="3">
    <source>
        <dbReference type="ARBA" id="ARBA00022989"/>
    </source>
</evidence>
<feature type="compositionally biased region" description="Gly residues" evidence="5">
    <location>
        <begin position="893"/>
        <end position="903"/>
    </location>
</feature>
<sequence length="1783" mass="181978">MRWPDSLKALGGRLLPRLYASRARRVAVWCTAGVTGLLLALLLVLRTPAGESLVGRALVLAASRSGVALSYDRLSGPLPGVLTLEGVRLGDASGEWATADTVALRWRPVALLSGEVSIDALELRGPRLYRAPVVEHGEDKPVTDDAAGAVRPSLSTLPALHIGSVEMTDGHLGGAFAGTPLGVAFSGAVTMRPGHADVRADATVRVETPEEGTDARDACVARLRAGASGGRSWVDARLTVGGGHIPGAGGDSAAAVNAAASSGSLAGVLMPWLPREILSGQGGISLSLSGDGTAADWRATARADLGDVLVFEGEVAFTGERHGADAHTDAKGSRVPSSGAALAGVGVTGTASLVPGTATPQTWRALLGERVDVGWSATVRDAVSKPVVSGGSVRASSQHWQFTAENIMLESRAGGSGFSLQYAAQLADGARLAPLVSLPFGRLVLEGEAQGSAAAQGALLGASGRAEVGGLPGRQADLPVSYGLSMRREGMDVLLDDLRLETDGASLHANGQGRGQAAGHGSRVQGDVGFELAEGGWLAAVAGAHGRIRATVDIERGSARRTVGAIPAGQGGQDEREAEDRQSAGMESPDRADGPMPVDGVPVPLPGTSAGMVPRRDVASGAGAATPDASDGMGGDVHAGVKAAWRITGEGLRWRSPMLAGLLGRSPAVAGTCEVVGDTIELDVSTLAGAGLRGTASLRYGARETPRPADARRPSAHDTMGEGAKTLDAMASLALTDISVLSPAPSGTAALRGPMHVAVGITGDATSPAFTLEASSPRLVAKGGDIVAPVLHVAGVVSRDSVRDASLRGESDSGLSRVHASRRPADKPRGHPAGISVSGNVALSAREAWQAPMGVTATWGLDGAGASGFRLDALRGTLLGVDVSGALAFAPHGTGGGTGGVAGKGSRARAEGTPGDVTPSGDGILSGGFEAVVMDWKPLAAFAGLPLSGRDAQLHMRFSGEKVQPSRVSKTSARRGGQAVSAVFSAAEMDMGAVSASHVRLDAAGYADSLATAMQTASYSLKLTTAGGEMRGISWLTAGATLEGDARDARFDLHTRGDLVTDVAGSLLMQRAEVQVQRLAVRRPSAGAGVRLTGPARLSLAGGPRLDAADMAFEPQGRAQLTFDLRSGTEASLRLHDVPVSLARLVVDTVPVAGEVSGEARVSTVEGRTEGAFRFETGNLHLSGDAARRDGTRPSSASLLLTGRLAPEDAKHGRLTAALEVGLEGLEAARADISLPVQGLASGTPALREASPVSARVRLRGDVAPFWRFVPLPDRRLAGRADVAVDVTGTVEAPQLAVRGFLCGGRYEDLVQGILLTDITGELRHDAGNGLVCRLAAADGRGGRVVLDGALLAGGGFGFMAGAAQGGTSLADGASPRAIGGMSALFPTGEDDRVVAAPLASSVRGATPSVGVVQGMGNHADPTSGTGQFRAAIPGPYIVLRGAMAGLRPFRRDDLDVTLSGPVELIGPLRAPSLHADLVLEGATLELVNGLGSTVRTLNVHEKGAIAAGRVSGVALPDAASLLLDIAVRAPNRLFVRGRGLDSEWQGRLHVSGTAAKPTLRGSLSPVRGRFSLLGKPFVFTKGAITFAGAVPPDPALDLELSHAGSTVTAFIRVGGRASKPTLTFDSRPSLPQDEVMAHVLFDKSATELSRFEALQAANAMRMLAGVGKAGIDPLATVQETLGIDVLRLGDGRGTQDTARITPAGDRALSSPARQAQTPAVPEGPSVEAGKYLMDNVYVGVEQGTEAGSFGVRVEVELLPRVNLEGRASSTSSDIGVMWKKDY</sequence>
<evidence type="ECO:0000256" key="2">
    <source>
        <dbReference type="ARBA" id="ARBA00022692"/>
    </source>
</evidence>
<evidence type="ECO:0000256" key="1">
    <source>
        <dbReference type="ARBA" id="ARBA00004167"/>
    </source>
</evidence>
<evidence type="ECO:0000256" key="4">
    <source>
        <dbReference type="ARBA" id="ARBA00023136"/>
    </source>
</evidence>
<dbReference type="EMBL" id="CP000527">
    <property type="protein sequence ID" value="ABM28150.1"/>
    <property type="molecule type" value="Genomic_DNA"/>
</dbReference>
<reference evidence="9" key="1">
    <citation type="journal article" date="2009" name="Environ. Microbiol.">
        <title>Contribution of mobile genetic elements to Desulfovibrio vulgaris genome plasticity.</title>
        <authorList>
            <person name="Walker C.B."/>
            <person name="Stolyar S."/>
            <person name="Chivian D."/>
            <person name="Pinel N."/>
            <person name="Gabster J.A."/>
            <person name="Dehal P.S."/>
            <person name="He Z."/>
            <person name="Yang Z.K."/>
            <person name="Yen H.C."/>
            <person name="Zhou J."/>
            <person name="Wall J.D."/>
            <person name="Hazen T.C."/>
            <person name="Arkin A.P."/>
            <person name="Stahl D.A."/>
        </authorList>
    </citation>
    <scope>NUCLEOTIDE SEQUENCE [LARGE SCALE GENOMIC DNA]</scope>
    <source>
        <strain evidence="9">DP4</strain>
    </source>
</reference>
<dbReference type="GO" id="GO:0097347">
    <property type="term" value="C:TAM protein secretion complex"/>
    <property type="evidence" value="ECO:0007669"/>
    <property type="project" value="TreeGrafter"/>
</dbReference>